<dbReference type="Pfam" id="PF20467">
    <property type="entry name" value="MmeI_C"/>
    <property type="match status" value="1"/>
</dbReference>
<sequence length="932" mass="106860">MNTREQKKQAKAFIKRWENRGNERQDSQSFWLDLLQSVYGIENPTEYITFEDKVMLDHTSFIDGFIDKTKVLIEQKGANKDLNKAIRQSDGTYLTPFQQAKRYSANTPYSRRPRWIITCNFKEFYIYDMEQPNGEPKVVQLADLDKEAYRLEFLVDKTNEHLEREMKVSMEAGEIVGEIYDGLLKQYVNPDNPDSLHAINQLVVRLVFCLYAEDAGIFGHKMMFHDYLARFGSRDFRRGLMDLFSVLDTPVDTRDPYLDSELNAFPYVNGGMFAENNLEIPNFTDELRELILEHASSGFDWSEISPTIFGAVFESTLNPETRRSGGMHYTSIENIHKVIDPLFLDELKEELNEIRQFKQPKTVEQKAKQFQSKLSSLTFFDPACGSGNFLTETYISLRRLENEAIKLYMGDAVALDLGQELVKVKLNQFYGIEINDFAVSVAKTALWIAESQMLEETKDIVFANIDFLPLKSYTNIVEGNALEIDWESVVPKEKLNYIIGNPPFLGYSLQSPKQKSDLLKIYIDENGKPYKTAGKIDFVSAWYFKASQLMHGTSIRTALVSTNSITQGEQVASVWKPLYERFGIHIDFAHQTFKWNSEAKNKAAVHCVIIGFSCTENNGTKFLFNGENIELADELNPYLKQGKTVFIENISNPICPVTKMTTGNRPADGGHLIIEAEEYDDFIKHEPKAQEYIKRLTGAAEFINNKDRYCLWLVDVSPKELRSMPLVMKRIELCRQDRLAGAPDRQKLADTPSIFRETKNPSQYMVVPRVSSENRRYIPIGFLDDSIIPTDSATIIEDATLYDFGILTSNVHMAWMRTVAGRLKSDYRYSAKIVYNNFPWPEVTDAQKEKISKTAQGILDARALYPDSSLADLYDELTMPKELRRAHQANDKAVMEAYGLTKIVDGKKTWLTESETVARLFELFEQITNSRS</sequence>
<dbReference type="PRINTS" id="PR00507">
    <property type="entry name" value="N12N6MTFRASE"/>
</dbReference>
<reference evidence="10" key="1">
    <citation type="submission" date="2023-01" db="EMBL/GenBank/DDBJ databases">
        <title>Human gut microbiome strain richness.</title>
        <authorList>
            <person name="Chen-Liaw A."/>
        </authorList>
    </citation>
    <scope>NUCLEOTIDE SEQUENCE</scope>
    <source>
        <strain evidence="10">1001095st1_G4_1001095IJ_161003</strain>
    </source>
</reference>
<accession>A0AAW6D3B2</accession>
<dbReference type="Gene3D" id="3.40.50.150">
    <property type="entry name" value="Vaccinia Virus protein VP39"/>
    <property type="match status" value="1"/>
</dbReference>
<evidence type="ECO:0000259" key="7">
    <source>
        <dbReference type="Pfam" id="PF20466"/>
    </source>
</evidence>
<protein>
    <recommendedName>
        <fullName evidence="1">site-specific DNA-methyltransferase (adenine-specific)</fullName>
        <ecNumber evidence="1">2.1.1.72</ecNumber>
    </recommendedName>
</protein>
<evidence type="ECO:0000259" key="9">
    <source>
        <dbReference type="Pfam" id="PF20473"/>
    </source>
</evidence>
<keyword evidence="3" id="KW-0808">Transferase</keyword>
<evidence type="ECO:0000259" key="5">
    <source>
        <dbReference type="Pfam" id="PF20464"/>
    </source>
</evidence>
<evidence type="ECO:0000259" key="6">
    <source>
        <dbReference type="Pfam" id="PF20465"/>
    </source>
</evidence>
<dbReference type="InterPro" id="IPR046818">
    <property type="entry name" value="MmeI_C"/>
</dbReference>
<comment type="catalytic activity">
    <reaction evidence="4">
        <text>a 2'-deoxyadenosine in DNA + S-adenosyl-L-methionine = an N(6)-methyl-2'-deoxyadenosine in DNA + S-adenosyl-L-homocysteine + H(+)</text>
        <dbReference type="Rhea" id="RHEA:15197"/>
        <dbReference type="Rhea" id="RHEA-COMP:12418"/>
        <dbReference type="Rhea" id="RHEA-COMP:12419"/>
        <dbReference type="ChEBI" id="CHEBI:15378"/>
        <dbReference type="ChEBI" id="CHEBI:57856"/>
        <dbReference type="ChEBI" id="CHEBI:59789"/>
        <dbReference type="ChEBI" id="CHEBI:90615"/>
        <dbReference type="ChEBI" id="CHEBI:90616"/>
        <dbReference type="EC" id="2.1.1.72"/>
    </reaction>
</comment>
<evidence type="ECO:0000256" key="1">
    <source>
        <dbReference type="ARBA" id="ARBA00011900"/>
    </source>
</evidence>
<dbReference type="Pfam" id="PF20464">
    <property type="entry name" value="MmeI_N"/>
    <property type="match status" value="1"/>
</dbReference>
<evidence type="ECO:0000259" key="8">
    <source>
        <dbReference type="Pfam" id="PF20467"/>
    </source>
</evidence>
<dbReference type="EC" id="2.1.1.72" evidence="1"/>
<dbReference type="InterPro" id="IPR046819">
    <property type="entry name" value="MmeI_hel"/>
</dbReference>
<evidence type="ECO:0000313" key="11">
    <source>
        <dbReference type="Proteomes" id="UP001210204"/>
    </source>
</evidence>
<feature type="domain" description="MmeI-like N-terminal" evidence="5">
    <location>
        <begin position="9"/>
        <end position="186"/>
    </location>
</feature>
<keyword evidence="2 10" id="KW-0489">Methyltransferase</keyword>
<dbReference type="InterPro" id="IPR046820">
    <property type="entry name" value="MmeI_TRD"/>
</dbReference>
<feature type="domain" description="MmeI-like target recognition" evidence="7">
    <location>
        <begin position="642"/>
        <end position="842"/>
    </location>
</feature>
<dbReference type="InterPro" id="IPR029063">
    <property type="entry name" value="SAM-dependent_MTases_sf"/>
</dbReference>
<proteinExistence type="predicted"/>
<evidence type="ECO:0000313" key="10">
    <source>
        <dbReference type="EMBL" id="MDB8614108.1"/>
    </source>
</evidence>
<dbReference type="GO" id="GO:0003676">
    <property type="term" value="F:nucleic acid binding"/>
    <property type="evidence" value="ECO:0007669"/>
    <property type="project" value="InterPro"/>
</dbReference>
<gene>
    <name evidence="10" type="ORF">PNU26_06835</name>
</gene>
<name>A0AAW6D3B2_STRSL</name>
<organism evidence="10 11">
    <name type="scientific">Streptococcus salivarius</name>
    <dbReference type="NCBI Taxonomy" id="1304"/>
    <lineage>
        <taxon>Bacteria</taxon>
        <taxon>Bacillati</taxon>
        <taxon>Bacillota</taxon>
        <taxon>Bacilli</taxon>
        <taxon>Lactobacillales</taxon>
        <taxon>Streptococcaceae</taxon>
        <taxon>Streptococcus</taxon>
    </lineage>
</organism>
<feature type="domain" description="MmeI-like helicase spacer" evidence="6">
    <location>
        <begin position="197"/>
        <end position="273"/>
    </location>
</feature>
<dbReference type="RefSeq" id="WP_195918003.1">
    <property type="nucleotide sequence ID" value="NZ_JADOZZ010000004.1"/>
</dbReference>
<dbReference type="EMBL" id="JAQMJT010000006">
    <property type="protein sequence ID" value="MDB8614108.1"/>
    <property type="molecule type" value="Genomic_DNA"/>
</dbReference>
<dbReference type="AlphaFoldDB" id="A0AAW6D3B2"/>
<dbReference type="Pfam" id="PF20465">
    <property type="entry name" value="MmeI_hel"/>
    <property type="match status" value="1"/>
</dbReference>
<dbReference type="SUPFAM" id="SSF53335">
    <property type="entry name" value="S-adenosyl-L-methionine-dependent methyltransferases"/>
    <property type="match status" value="1"/>
</dbReference>
<dbReference type="GO" id="GO:0032259">
    <property type="term" value="P:methylation"/>
    <property type="evidence" value="ECO:0007669"/>
    <property type="project" value="UniProtKB-KW"/>
</dbReference>
<feature type="domain" description="MmeI-like DNA-methyltransferase" evidence="9">
    <location>
        <begin position="362"/>
        <end position="624"/>
    </location>
</feature>
<dbReference type="PANTHER" id="PTHR33841">
    <property type="entry name" value="DNA METHYLTRANSFERASE YEEA-RELATED"/>
    <property type="match status" value="1"/>
</dbReference>
<dbReference type="PROSITE" id="PS00092">
    <property type="entry name" value="N6_MTASE"/>
    <property type="match status" value="1"/>
</dbReference>
<dbReference type="InterPro" id="IPR050953">
    <property type="entry name" value="N4_N6_ade-DNA_methylase"/>
</dbReference>
<evidence type="ECO:0000256" key="2">
    <source>
        <dbReference type="ARBA" id="ARBA00022603"/>
    </source>
</evidence>
<dbReference type="Pfam" id="PF20466">
    <property type="entry name" value="MmeI_TRD"/>
    <property type="match status" value="1"/>
</dbReference>
<dbReference type="InterPro" id="IPR002052">
    <property type="entry name" value="DNA_methylase_N6_adenine_CS"/>
</dbReference>
<dbReference type="GO" id="GO:0009007">
    <property type="term" value="F:site-specific DNA-methyltransferase (adenine-specific) activity"/>
    <property type="evidence" value="ECO:0007669"/>
    <property type="project" value="UniProtKB-EC"/>
</dbReference>
<evidence type="ECO:0000256" key="4">
    <source>
        <dbReference type="ARBA" id="ARBA00047942"/>
    </source>
</evidence>
<dbReference type="Proteomes" id="UP001210204">
    <property type="component" value="Unassembled WGS sequence"/>
</dbReference>
<dbReference type="Pfam" id="PF20473">
    <property type="entry name" value="MmeI_Mtase"/>
    <property type="match status" value="1"/>
</dbReference>
<feature type="domain" description="MmeI-like C-terminal" evidence="8">
    <location>
        <begin position="844"/>
        <end position="929"/>
    </location>
</feature>
<dbReference type="InterPro" id="IPR046816">
    <property type="entry name" value="MmeI_Mtase"/>
</dbReference>
<dbReference type="InterPro" id="IPR046817">
    <property type="entry name" value="MmeI_N"/>
</dbReference>
<comment type="caution">
    <text evidence="10">The sequence shown here is derived from an EMBL/GenBank/DDBJ whole genome shotgun (WGS) entry which is preliminary data.</text>
</comment>
<evidence type="ECO:0000256" key="3">
    <source>
        <dbReference type="ARBA" id="ARBA00022679"/>
    </source>
</evidence>
<dbReference type="PANTHER" id="PTHR33841:SF1">
    <property type="entry name" value="DNA METHYLTRANSFERASE A"/>
    <property type="match status" value="1"/>
</dbReference>